<dbReference type="GO" id="GO:0005886">
    <property type="term" value="C:plasma membrane"/>
    <property type="evidence" value="ECO:0007669"/>
    <property type="project" value="TreeGrafter"/>
</dbReference>
<feature type="transmembrane region" description="Helical" evidence="13">
    <location>
        <begin position="250"/>
        <end position="268"/>
    </location>
</feature>
<dbReference type="SUPFAM" id="SSF55073">
    <property type="entry name" value="Nucleotide cyclase"/>
    <property type="match status" value="1"/>
</dbReference>
<keyword evidence="5 13" id="KW-0812">Transmembrane</keyword>
<evidence type="ECO:0000256" key="10">
    <source>
        <dbReference type="ARBA" id="ARBA00022989"/>
    </source>
</evidence>
<dbReference type="GO" id="GO:0005524">
    <property type="term" value="F:ATP binding"/>
    <property type="evidence" value="ECO:0007669"/>
    <property type="project" value="UniProtKB-KW"/>
</dbReference>
<keyword evidence="15" id="KW-1185">Reference proteome</keyword>
<dbReference type="GO" id="GO:0004016">
    <property type="term" value="F:adenylate cyclase activity"/>
    <property type="evidence" value="ECO:0007669"/>
    <property type="project" value="UniProtKB-EC"/>
</dbReference>
<evidence type="ECO:0000256" key="9">
    <source>
        <dbReference type="ARBA" id="ARBA00022842"/>
    </source>
</evidence>
<dbReference type="InterPro" id="IPR001054">
    <property type="entry name" value="A/G_cyclase"/>
</dbReference>
<feature type="transmembrane region" description="Helical" evidence="13">
    <location>
        <begin position="222"/>
        <end position="238"/>
    </location>
</feature>
<dbReference type="GO" id="GO:0004383">
    <property type="term" value="F:guanylate cyclase activity"/>
    <property type="evidence" value="ECO:0007669"/>
    <property type="project" value="UniProtKB-EC"/>
</dbReference>
<dbReference type="CDD" id="cd07302">
    <property type="entry name" value="CHD"/>
    <property type="match status" value="1"/>
</dbReference>
<evidence type="ECO:0000256" key="11">
    <source>
        <dbReference type="ARBA" id="ARBA00023136"/>
    </source>
</evidence>
<dbReference type="InterPro" id="IPR029787">
    <property type="entry name" value="Nucleotide_cyclase"/>
</dbReference>
<accession>A0A915DQL2</accession>
<evidence type="ECO:0000313" key="15">
    <source>
        <dbReference type="Proteomes" id="UP000887574"/>
    </source>
</evidence>
<dbReference type="PANTHER" id="PTHR45627:SF8">
    <property type="entry name" value="ADENYLATE CYCLASE TYPE 9"/>
    <property type="match status" value="1"/>
</dbReference>
<dbReference type="Proteomes" id="UP000887574">
    <property type="component" value="Unplaced"/>
</dbReference>
<evidence type="ECO:0000256" key="8">
    <source>
        <dbReference type="ARBA" id="ARBA00022840"/>
    </source>
</evidence>
<keyword evidence="8" id="KW-0067">ATP-binding</keyword>
<evidence type="ECO:0000256" key="12">
    <source>
        <dbReference type="ARBA" id="ARBA00023239"/>
    </source>
</evidence>
<keyword evidence="9" id="KW-0460">Magnesium</keyword>
<keyword evidence="11 13" id="KW-0472">Membrane</keyword>
<evidence type="ECO:0000313" key="16">
    <source>
        <dbReference type="WBParaSite" id="jg21877"/>
    </source>
</evidence>
<comment type="subcellular location">
    <subcellularLocation>
        <location evidence="3">Membrane</location>
        <topology evidence="3">Multi-pass membrane protein</topology>
    </subcellularLocation>
</comment>
<reference evidence="16" key="1">
    <citation type="submission" date="2022-11" db="UniProtKB">
        <authorList>
            <consortium name="WormBaseParasite"/>
        </authorList>
    </citation>
    <scope>IDENTIFICATION</scope>
</reference>
<dbReference type="GO" id="GO:0046872">
    <property type="term" value="F:metal ion binding"/>
    <property type="evidence" value="ECO:0007669"/>
    <property type="project" value="UniProtKB-KW"/>
</dbReference>
<keyword evidence="10 13" id="KW-1133">Transmembrane helix</keyword>
<keyword evidence="7" id="KW-0547">Nucleotide-binding</keyword>
<dbReference type="PANTHER" id="PTHR45627">
    <property type="entry name" value="ADENYLATE CYCLASE TYPE 1"/>
    <property type="match status" value="1"/>
</dbReference>
<evidence type="ECO:0000256" key="1">
    <source>
        <dbReference type="ARBA" id="ARBA00001436"/>
    </source>
</evidence>
<dbReference type="WBParaSite" id="jg21877">
    <property type="protein sequence ID" value="jg21877"/>
    <property type="gene ID" value="jg21877"/>
</dbReference>
<dbReference type="GO" id="GO:0035556">
    <property type="term" value="P:intracellular signal transduction"/>
    <property type="evidence" value="ECO:0007669"/>
    <property type="project" value="InterPro"/>
</dbReference>
<comment type="catalytic activity">
    <reaction evidence="1">
        <text>GTP = 3',5'-cyclic GMP + diphosphate</text>
        <dbReference type="Rhea" id="RHEA:13665"/>
        <dbReference type="ChEBI" id="CHEBI:33019"/>
        <dbReference type="ChEBI" id="CHEBI:37565"/>
        <dbReference type="ChEBI" id="CHEBI:57746"/>
        <dbReference type="EC" id="4.6.1.2"/>
    </reaction>
</comment>
<evidence type="ECO:0000259" key="14">
    <source>
        <dbReference type="PROSITE" id="PS50125"/>
    </source>
</evidence>
<dbReference type="PROSITE" id="PS50125">
    <property type="entry name" value="GUANYLATE_CYCLASE_2"/>
    <property type="match status" value="1"/>
</dbReference>
<evidence type="ECO:0000256" key="7">
    <source>
        <dbReference type="ARBA" id="ARBA00022741"/>
    </source>
</evidence>
<feature type="domain" description="Guanylate cyclase" evidence="14">
    <location>
        <begin position="411"/>
        <end position="530"/>
    </location>
</feature>
<feature type="transmembrane region" description="Helical" evidence="13">
    <location>
        <begin position="330"/>
        <end position="351"/>
    </location>
</feature>
<dbReference type="GO" id="GO:0007189">
    <property type="term" value="P:adenylate cyclase-activating G protein-coupled receptor signaling pathway"/>
    <property type="evidence" value="ECO:0007669"/>
    <property type="project" value="TreeGrafter"/>
</dbReference>
<keyword evidence="12" id="KW-0456">Lyase</keyword>
<evidence type="ECO:0000256" key="6">
    <source>
        <dbReference type="ARBA" id="ARBA00022723"/>
    </source>
</evidence>
<dbReference type="Pfam" id="PF00211">
    <property type="entry name" value="Guanylate_cyc"/>
    <property type="match status" value="1"/>
</dbReference>
<evidence type="ECO:0000256" key="4">
    <source>
        <dbReference type="ARBA" id="ARBA00012201"/>
    </source>
</evidence>
<comment type="catalytic activity">
    <reaction evidence="2">
        <text>ATP = 3',5'-cyclic AMP + diphosphate</text>
        <dbReference type="Rhea" id="RHEA:15389"/>
        <dbReference type="ChEBI" id="CHEBI:30616"/>
        <dbReference type="ChEBI" id="CHEBI:33019"/>
        <dbReference type="ChEBI" id="CHEBI:58165"/>
        <dbReference type="EC" id="4.6.1.1"/>
    </reaction>
</comment>
<evidence type="ECO:0000256" key="2">
    <source>
        <dbReference type="ARBA" id="ARBA00001593"/>
    </source>
</evidence>
<evidence type="ECO:0000256" key="13">
    <source>
        <dbReference type="SAM" id="Phobius"/>
    </source>
</evidence>
<dbReference type="AlphaFoldDB" id="A0A915DQL2"/>
<organism evidence="15 16">
    <name type="scientific">Ditylenchus dipsaci</name>
    <dbReference type="NCBI Taxonomy" id="166011"/>
    <lineage>
        <taxon>Eukaryota</taxon>
        <taxon>Metazoa</taxon>
        <taxon>Ecdysozoa</taxon>
        <taxon>Nematoda</taxon>
        <taxon>Chromadorea</taxon>
        <taxon>Rhabditida</taxon>
        <taxon>Tylenchina</taxon>
        <taxon>Tylenchomorpha</taxon>
        <taxon>Sphaerularioidea</taxon>
        <taxon>Anguinidae</taxon>
        <taxon>Anguininae</taxon>
        <taxon>Ditylenchus</taxon>
    </lineage>
</organism>
<proteinExistence type="predicted"/>
<sequence>MAERIGGKISMDLPMEAVRMEWQGSRSSGMQDVGSEAHSMGGLDTAISHHHNAASLTRFDTENRDFDQRLAQVIYNNDGSFAKGYRGGIQGPLCRVHRQTHLPKSGLAKHHQLEKGKQQDSCVPDHCCCNDVCTGHISFNCLYCLLCCRHMPVSGRNLLGGHPSALQENYNALCQSLGAQTFSRLPTDRLANWSGSVQYPCVFEQKSRPYVVHSLEDINQRLLYGYIFLIAIYAHCNFSQLSAWPKTAQAIVMALVFLITTWICQNNLDYLRSLNENLEVGGETSSADLANSQPSFFSAFSQQQQEESMLLQKCNTTQPKWSQGQFGSPMFLWELLLDVILAAILVAFLNYQFETAFRMSFFSDVQARRDTAKMQLVRDQADWLLTNIIPQHAVESLKTNTKYSENHNLTAVLFASITNWNEMYEENFEGGREFLRVLNEVIGDFDELLDRPEFTHRRLSLHPYEHLYQLMEFALALQNALTFFNQDLLNFEFVCKLGLNIGPVTAGVIGTTKLYYDIWVIQIQVSQHTRDLLIDRYDFEYRDHIEVKGVDGGMDTYLLVGRKGEPPLTVQTPNFDI</sequence>
<protein>
    <recommendedName>
        <fullName evidence="4">adenylate cyclase</fullName>
        <ecNumber evidence="4">4.6.1.1</ecNumber>
    </recommendedName>
</protein>
<keyword evidence="6" id="KW-0479">Metal-binding</keyword>
<dbReference type="EC" id="4.6.1.1" evidence="4"/>
<evidence type="ECO:0000256" key="3">
    <source>
        <dbReference type="ARBA" id="ARBA00004141"/>
    </source>
</evidence>
<dbReference type="SMART" id="SM00044">
    <property type="entry name" value="CYCc"/>
    <property type="match status" value="1"/>
</dbReference>
<dbReference type="Gene3D" id="3.30.70.1230">
    <property type="entry name" value="Nucleotide cyclase"/>
    <property type="match status" value="1"/>
</dbReference>
<name>A0A915DQL2_9BILA</name>
<evidence type="ECO:0000256" key="5">
    <source>
        <dbReference type="ARBA" id="ARBA00022692"/>
    </source>
</evidence>